<dbReference type="AlphaFoldDB" id="A0A803N190"/>
<dbReference type="PROSITE" id="PS50090">
    <property type="entry name" value="MYB_LIKE"/>
    <property type="match status" value="1"/>
</dbReference>
<dbReference type="OrthoDB" id="1927263at2759"/>
<reference evidence="3" key="1">
    <citation type="journal article" date="2017" name="Nature">
        <title>The genome of Chenopodium quinoa.</title>
        <authorList>
            <person name="Jarvis D.E."/>
            <person name="Ho Y.S."/>
            <person name="Lightfoot D.J."/>
            <person name="Schmoeckel S.M."/>
            <person name="Li B."/>
            <person name="Borm T.J.A."/>
            <person name="Ohyanagi H."/>
            <person name="Mineta K."/>
            <person name="Michell C.T."/>
            <person name="Saber N."/>
            <person name="Kharbatia N.M."/>
            <person name="Rupper R.R."/>
            <person name="Sharp A.R."/>
            <person name="Dally N."/>
            <person name="Boughton B.A."/>
            <person name="Woo Y.H."/>
            <person name="Gao G."/>
            <person name="Schijlen E.G.W.M."/>
            <person name="Guo X."/>
            <person name="Momin A.A."/>
            <person name="Negrao S."/>
            <person name="Al-Babili S."/>
            <person name="Gehring C."/>
            <person name="Roessner U."/>
            <person name="Jung C."/>
            <person name="Murphy K."/>
            <person name="Arold S.T."/>
            <person name="Gojobori T."/>
            <person name="van der Linden C.G."/>
            <person name="van Loo E.N."/>
            <person name="Jellen E.N."/>
            <person name="Maughan P.J."/>
            <person name="Tester M."/>
        </authorList>
    </citation>
    <scope>NUCLEOTIDE SEQUENCE [LARGE SCALE GENOMIC DNA]</scope>
    <source>
        <strain evidence="3">cv. PI 614886</strain>
    </source>
</reference>
<feature type="compositionally biased region" description="Basic and acidic residues" evidence="1">
    <location>
        <begin position="175"/>
        <end position="184"/>
    </location>
</feature>
<organism evidence="3 4">
    <name type="scientific">Chenopodium quinoa</name>
    <name type="common">Quinoa</name>
    <dbReference type="NCBI Taxonomy" id="63459"/>
    <lineage>
        <taxon>Eukaryota</taxon>
        <taxon>Viridiplantae</taxon>
        <taxon>Streptophyta</taxon>
        <taxon>Embryophyta</taxon>
        <taxon>Tracheophyta</taxon>
        <taxon>Spermatophyta</taxon>
        <taxon>Magnoliopsida</taxon>
        <taxon>eudicotyledons</taxon>
        <taxon>Gunneridae</taxon>
        <taxon>Pentapetalae</taxon>
        <taxon>Caryophyllales</taxon>
        <taxon>Chenopodiaceae</taxon>
        <taxon>Chenopodioideae</taxon>
        <taxon>Atripliceae</taxon>
        <taxon>Chenopodium</taxon>
    </lineage>
</organism>
<dbReference type="Gramene" id="AUR62038724-RA">
    <property type="protein sequence ID" value="AUR62038724-RA:cds"/>
    <property type="gene ID" value="AUR62038724"/>
</dbReference>
<accession>A0A803NCK3</accession>
<dbReference type="EnsemblPlants" id="AUR62038724-RA">
    <property type="protein sequence ID" value="AUR62038724-RA:cds"/>
    <property type="gene ID" value="AUR62038724"/>
</dbReference>
<feature type="domain" description="Myb-like" evidence="2">
    <location>
        <begin position="29"/>
        <end position="85"/>
    </location>
</feature>
<dbReference type="PANTHER" id="PTHR33492:SF4">
    <property type="entry name" value="OS02G0174300 PROTEIN"/>
    <property type="match status" value="1"/>
</dbReference>
<dbReference type="Gramene" id="AUR62043827-RA">
    <property type="protein sequence ID" value="AUR62043827-RA:cds"/>
    <property type="gene ID" value="AUR62043827"/>
</dbReference>
<gene>
    <name evidence="3" type="primary">LOC110698416</name>
</gene>
<evidence type="ECO:0000313" key="3">
    <source>
        <dbReference type="EnsemblPlants" id="AUR62038724-RA:cds"/>
    </source>
</evidence>
<dbReference type="EnsemblPlants" id="AUR62043827-RA">
    <property type="protein sequence ID" value="AUR62043827-RA:cds"/>
    <property type="gene ID" value="AUR62043827"/>
</dbReference>
<sequence length="273" mass="30556">MREADVGQLAESISGSRCTRSHLQAAAVWTVQDMLILVNEIAAVEGDWQNSLSTHQKWTIISETCTALGVGRNANQCRRKWQSLLADYNLVKEWKLNSGSDSYWSLGCDRRKEAGLPLEFDKDLYKAMEDFMKASDRADTDPECDPDAGEVDVLDAEESGPKPKKRRRRSIPKKRLSEGRKQPVTEVEHVIPEPPVAEDMEQILAAKLMENTELIHAILAGNVTENVDEDLTSVRNEESLKTENVRRKADKLVECLGDLAKNLEHLCGAVEKG</sequence>
<dbReference type="Proteomes" id="UP000596660">
    <property type="component" value="Unplaced"/>
</dbReference>
<evidence type="ECO:0000256" key="1">
    <source>
        <dbReference type="SAM" id="MobiDB-lite"/>
    </source>
</evidence>
<dbReference type="KEGG" id="cqi:110698416"/>
<evidence type="ECO:0000259" key="2">
    <source>
        <dbReference type="PROSITE" id="PS50090"/>
    </source>
</evidence>
<keyword evidence="4" id="KW-1185">Reference proteome</keyword>
<dbReference type="GeneID" id="110698416"/>
<dbReference type="PANTHER" id="PTHR33492">
    <property type="entry name" value="OSJNBA0043A12.37 PROTEIN-RELATED"/>
    <property type="match status" value="1"/>
</dbReference>
<dbReference type="InterPro" id="IPR001005">
    <property type="entry name" value="SANT/Myb"/>
</dbReference>
<protein>
    <recommendedName>
        <fullName evidence="2">Myb-like domain-containing protein</fullName>
    </recommendedName>
</protein>
<dbReference type="InterPro" id="IPR009057">
    <property type="entry name" value="Homeodomain-like_sf"/>
</dbReference>
<reference evidence="3" key="2">
    <citation type="submission" date="2021-03" db="UniProtKB">
        <authorList>
            <consortium name="EnsemblPlants"/>
        </authorList>
    </citation>
    <scope>IDENTIFICATION</scope>
</reference>
<evidence type="ECO:0000313" key="4">
    <source>
        <dbReference type="Proteomes" id="UP000596660"/>
    </source>
</evidence>
<dbReference type="Pfam" id="PF13837">
    <property type="entry name" value="Myb_DNA-bind_4"/>
    <property type="match status" value="1"/>
</dbReference>
<proteinExistence type="predicted"/>
<dbReference type="Gene3D" id="1.10.10.60">
    <property type="entry name" value="Homeodomain-like"/>
    <property type="match status" value="1"/>
</dbReference>
<feature type="compositionally biased region" description="Acidic residues" evidence="1">
    <location>
        <begin position="141"/>
        <end position="158"/>
    </location>
</feature>
<accession>A0A803N190</accession>
<name>A0A803N190_CHEQI</name>
<dbReference type="KEGG" id="cqi:110696275"/>
<dbReference type="OMA" id="REKWAVE"/>
<dbReference type="SUPFAM" id="SSF46689">
    <property type="entry name" value="Homeodomain-like"/>
    <property type="match status" value="1"/>
</dbReference>
<dbReference type="InterPro" id="IPR044822">
    <property type="entry name" value="Myb_DNA-bind_4"/>
</dbReference>
<dbReference type="RefSeq" id="XP_021731527.1">
    <property type="nucleotide sequence ID" value="XM_021875835.1"/>
</dbReference>
<dbReference type="RefSeq" id="XP_021731528.1">
    <property type="nucleotide sequence ID" value="XM_021875836.1"/>
</dbReference>
<feature type="region of interest" description="Disordered" evidence="1">
    <location>
        <begin position="136"/>
        <end position="184"/>
    </location>
</feature>
<feature type="compositionally biased region" description="Basic residues" evidence="1">
    <location>
        <begin position="162"/>
        <end position="174"/>
    </location>
</feature>